<gene>
    <name evidence="3" type="primary">LOC108565153</name>
</gene>
<sequence length="250" mass="29712">MYKNNMCQMEDVKFILKFYPEIGAWNDYENILHFGCGKGMFTNYFLLRALPKEVSNVIGMDFNSNDVILAQQRYSHPKITFKTINNCNEQFTETFDRIFSIYYIDDFLSKRNIFEKFYKNFLTPTGDIVILLQTDHFFAHVIEELKDQSSCSKVNLRLFSDKQNLTRSLIDIGFTQIICKTFERYQIFPNKKIMIEELKSLNFEVTDDFINHFMSTRVAKEKIKYFGKRSTIIAVPYQMTFVYAKKLIKK</sequence>
<dbReference type="SUPFAM" id="SSF53335">
    <property type="entry name" value="S-adenosyl-L-methionine-dependent methyltransferases"/>
    <property type="match status" value="1"/>
</dbReference>
<organism evidence="2 3">
    <name type="scientific">Nicrophorus vespilloides</name>
    <name type="common">Boreal carrion beetle</name>
    <dbReference type="NCBI Taxonomy" id="110193"/>
    <lineage>
        <taxon>Eukaryota</taxon>
        <taxon>Metazoa</taxon>
        <taxon>Ecdysozoa</taxon>
        <taxon>Arthropoda</taxon>
        <taxon>Hexapoda</taxon>
        <taxon>Insecta</taxon>
        <taxon>Pterygota</taxon>
        <taxon>Neoptera</taxon>
        <taxon>Endopterygota</taxon>
        <taxon>Coleoptera</taxon>
        <taxon>Polyphaga</taxon>
        <taxon>Staphyliniformia</taxon>
        <taxon>Silphidae</taxon>
        <taxon>Nicrophorinae</taxon>
        <taxon>Nicrophorus</taxon>
    </lineage>
</organism>
<dbReference type="CDD" id="cd02440">
    <property type="entry name" value="AdoMet_MTases"/>
    <property type="match status" value="1"/>
</dbReference>
<dbReference type="Gene3D" id="3.40.50.150">
    <property type="entry name" value="Vaccinia Virus protein VP39"/>
    <property type="match status" value="1"/>
</dbReference>
<evidence type="ECO:0000313" key="2">
    <source>
        <dbReference type="Proteomes" id="UP000695000"/>
    </source>
</evidence>
<dbReference type="Pfam" id="PF13649">
    <property type="entry name" value="Methyltransf_25"/>
    <property type="match status" value="1"/>
</dbReference>
<feature type="domain" description="Methyltransferase" evidence="1">
    <location>
        <begin position="31"/>
        <end position="106"/>
    </location>
</feature>
<evidence type="ECO:0000313" key="3">
    <source>
        <dbReference type="RefSeq" id="XP_017779936.1"/>
    </source>
</evidence>
<dbReference type="InterPro" id="IPR029063">
    <property type="entry name" value="SAM-dependent_MTases_sf"/>
</dbReference>
<keyword evidence="2" id="KW-1185">Reference proteome</keyword>
<protein>
    <submittedName>
        <fullName evidence="3">Uncharacterized protein LOC108565153</fullName>
    </submittedName>
</protein>
<reference evidence="3" key="1">
    <citation type="submission" date="2025-08" db="UniProtKB">
        <authorList>
            <consortium name="RefSeq"/>
        </authorList>
    </citation>
    <scope>IDENTIFICATION</scope>
    <source>
        <tissue evidence="3">Whole Larva</tissue>
    </source>
</reference>
<dbReference type="Proteomes" id="UP000695000">
    <property type="component" value="Unplaced"/>
</dbReference>
<dbReference type="InterPro" id="IPR041698">
    <property type="entry name" value="Methyltransf_25"/>
</dbReference>
<evidence type="ECO:0000259" key="1">
    <source>
        <dbReference type="Pfam" id="PF13649"/>
    </source>
</evidence>
<accession>A0ABM1MZD6</accession>
<dbReference type="GeneID" id="108565153"/>
<dbReference type="RefSeq" id="XP_017779936.1">
    <property type="nucleotide sequence ID" value="XM_017924447.1"/>
</dbReference>
<proteinExistence type="predicted"/>
<name>A0ABM1MZD6_NICVS</name>